<dbReference type="PROSITE" id="PS00636">
    <property type="entry name" value="DNAJ_1"/>
    <property type="match status" value="1"/>
</dbReference>
<organism evidence="5 6">
    <name type="scientific">Cloeon dipterum</name>
    <dbReference type="NCBI Taxonomy" id="197152"/>
    <lineage>
        <taxon>Eukaryota</taxon>
        <taxon>Metazoa</taxon>
        <taxon>Ecdysozoa</taxon>
        <taxon>Arthropoda</taxon>
        <taxon>Hexapoda</taxon>
        <taxon>Insecta</taxon>
        <taxon>Pterygota</taxon>
        <taxon>Palaeoptera</taxon>
        <taxon>Ephemeroptera</taxon>
        <taxon>Pisciforma</taxon>
        <taxon>Baetidae</taxon>
        <taxon>Cloeon</taxon>
    </lineage>
</organism>
<dbReference type="InterPro" id="IPR052243">
    <property type="entry name" value="Mito_inner_membrane_organizer"/>
</dbReference>
<protein>
    <recommendedName>
        <fullName evidence="4">J domain-containing protein</fullName>
    </recommendedName>
</protein>
<dbReference type="Pfam" id="PF00226">
    <property type="entry name" value="DnaJ"/>
    <property type="match status" value="1"/>
</dbReference>
<evidence type="ECO:0000313" key="5">
    <source>
        <dbReference type="EMBL" id="CAB3383587.1"/>
    </source>
</evidence>
<evidence type="ECO:0000313" key="6">
    <source>
        <dbReference type="Proteomes" id="UP000494165"/>
    </source>
</evidence>
<dbReference type="InterPro" id="IPR018253">
    <property type="entry name" value="DnaJ_domain_CS"/>
</dbReference>
<dbReference type="GO" id="GO:0042407">
    <property type="term" value="P:cristae formation"/>
    <property type="evidence" value="ECO:0007669"/>
    <property type="project" value="TreeGrafter"/>
</dbReference>
<comment type="caution">
    <text evidence="5">The sequence shown here is derived from an EMBL/GenBank/DDBJ whole genome shotgun (WGS) entry which is preliminary data.</text>
</comment>
<proteinExistence type="predicted"/>
<reference evidence="5 6" key="1">
    <citation type="submission" date="2020-04" db="EMBL/GenBank/DDBJ databases">
        <authorList>
            <person name="Alioto T."/>
            <person name="Alioto T."/>
            <person name="Gomez Garrido J."/>
        </authorList>
    </citation>
    <scope>NUCLEOTIDE SEQUENCE [LARGE SCALE GENOMIC DNA]</scope>
</reference>
<dbReference type="InterPro" id="IPR055225">
    <property type="entry name" value="DNAJC11-like_beta-barrel"/>
</dbReference>
<evidence type="ECO:0000256" key="1">
    <source>
        <dbReference type="ARBA" id="ARBA00004370"/>
    </source>
</evidence>
<dbReference type="GO" id="GO:0016020">
    <property type="term" value="C:membrane"/>
    <property type="evidence" value="ECO:0007669"/>
    <property type="project" value="UniProtKB-SubCell"/>
</dbReference>
<evidence type="ECO:0000259" key="4">
    <source>
        <dbReference type="PROSITE" id="PS50076"/>
    </source>
</evidence>
<dbReference type="OrthoDB" id="18010at2759"/>
<dbReference type="PRINTS" id="PR00625">
    <property type="entry name" value="JDOMAIN"/>
</dbReference>
<dbReference type="EMBL" id="CADEPI010000315">
    <property type="protein sequence ID" value="CAB3383587.1"/>
    <property type="molecule type" value="Genomic_DNA"/>
</dbReference>
<dbReference type="InterPro" id="IPR001623">
    <property type="entry name" value="DnaJ_domain"/>
</dbReference>
<dbReference type="Proteomes" id="UP000494165">
    <property type="component" value="Unassembled WGS sequence"/>
</dbReference>
<dbReference type="PANTHER" id="PTHR44157:SF1">
    <property type="entry name" value="DNAJ HOMOLOG SUBFAMILY C MEMBER 11"/>
    <property type="match status" value="1"/>
</dbReference>
<dbReference type="InterPro" id="IPR024586">
    <property type="entry name" value="DnaJ-like_C11_C"/>
</dbReference>
<feature type="domain" description="J" evidence="4">
    <location>
        <begin position="17"/>
        <end position="88"/>
    </location>
</feature>
<keyword evidence="2" id="KW-0472">Membrane</keyword>
<sequence>MDEDNAEEGGSLLEEEDYYMFLNVPRTATPEEVTAAYKKLGRLYHPDKHVDPDNPQKKQEAEILFHRAKKAYDVLIDPHRRAIYDSLGVKGLKTEGWELVQRTRTPAEIREEYERIARQNEERQLQQKTNPKGQLTVHLNCTDWFDTYEYDDPDYIDEFRLPEVSGVSLQQSVEAHPTLRDCTTLAGQANTSNGVGTGSFAVTWRRLLGPRGWVESEFSAGSGPTLSLRAFRTLSKHVFGNAGLTLQATDRGIAPVLQSTLAMQLSKSTMGSLVWRAGMASSMTVSITRDTPSMHFVSMLQFGIPHSFAFVAYSHKLKDGKIRVGVRGGTFGIQVEYGAEKKVSQYSTVSATMTVGIPTGVSLKIRVVRASYTFSFPIRLSEEVVPAAIFYGTVIPVLGWLVVKGLIIDPYLAREKLAEKEKQRQANQTRIAQKRREAESSINLMQQTYARICSDEEKKNGLLIIIAVYGVASNIDSFSIPAGSSSSSSGNVSPVAMPAGQNREIPEDCIDVTIPLQCLVQQDSKLYLVEGSKNELPGFYDPCIGEDKKLLIQYKFRGKLHETILEDSEALTIPRQGHRL</sequence>
<evidence type="ECO:0000256" key="2">
    <source>
        <dbReference type="ARBA" id="ARBA00023136"/>
    </source>
</evidence>
<dbReference type="PANTHER" id="PTHR44157">
    <property type="entry name" value="DNAJ HOMOLOG SUBFAMILY C MEMBER 11"/>
    <property type="match status" value="1"/>
</dbReference>
<dbReference type="Gene3D" id="1.10.287.110">
    <property type="entry name" value="DnaJ domain"/>
    <property type="match status" value="1"/>
</dbReference>
<dbReference type="PROSITE" id="PS50076">
    <property type="entry name" value="DNAJ_2"/>
    <property type="match status" value="1"/>
</dbReference>
<dbReference type="CDD" id="cd06257">
    <property type="entry name" value="DnaJ"/>
    <property type="match status" value="1"/>
</dbReference>
<accession>A0A8S1DRZ2</accession>
<dbReference type="InterPro" id="IPR036869">
    <property type="entry name" value="J_dom_sf"/>
</dbReference>
<name>A0A8S1DRZ2_9INSE</name>
<dbReference type="AlphaFoldDB" id="A0A8S1DRZ2"/>
<dbReference type="Pfam" id="PF22774">
    <property type="entry name" value="DNAJC11_beta-barrel"/>
    <property type="match status" value="1"/>
</dbReference>
<dbReference type="SMART" id="SM00271">
    <property type="entry name" value="DnaJ"/>
    <property type="match status" value="1"/>
</dbReference>
<dbReference type="SUPFAM" id="SSF46565">
    <property type="entry name" value="Chaperone J-domain"/>
    <property type="match status" value="1"/>
</dbReference>
<evidence type="ECO:0000256" key="3">
    <source>
        <dbReference type="ARBA" id="ARBA00023186"/>
    </source>
</evidence>
<keyword evidence="6" id="KW-1185">Reference proteome</keyword>
<comment type="subcellular location">
    <subcellularLocation>
        <location evidence="1">Membrane</location>
    </subcellularLocation>
</comment>
<dbReference type="GO" id="GO:0005739">
    <property type="term" value="C:mitochondrion"/>
    <property type="evidence" value="ECO:0007669"/>
    <property type="project" value="GOC"/>
</dbReference>
<dbReference type="Pfam" id="PF11875">
    <property type="entry name" value="DnaJ-like_C11_C"/>
    <property type="match status" value="1"/>
</dbReference>
<gene>
    <name evidence="5" type="ORF">CLODIP_2_CD01278</name>
</gene>
<keyword evidence="3" id="KW-0143">Chaperone</keyword>